<comment type="caution">
    <text evidence="2">The sequence shown here is derived from an EMBL/GenBank/DDBJ whole genome shotgun (WGS) entry which is preliminary data.</text>
</comment>
<evidence type="ECO:0000259" key="1">
    <source>
        <dbReference type="Pfam" id="PF13276"/>
    </source>
</evidence>
<dbReference type="RefSeq" id="WP_425560969.1">
    <property type="nucleotide sequence ID" value="NZ_BAAAOB010000002.1"/>
</dbReference>
<accession>A0ABP4XY18</accession>
<evidence type="ECO:0000313" key="3">
    <source>
        <dbReference type="Proteomes" id="UP001500851"/>
    </source>
</evidence>
<gene>
    <name evidence="2" type="ORF">GCM10009768_21440</name>
</gene>
<dbReference type="EMBL" id="BAAAOB010000002">
    <property type="protein sequence ID" value="GAA1792148.1"/>
    <property type="molecule type" value="Genomic_DNA"/>
</dbReference>
<sequence>MQRSWHELLIPEIRRLHSEESCVYGVRKMYALLRRQDWILGRDQTGQLMRLAGVRGEKRSKKVFTTKTEPTSTRTLRAIRLSVKHLAEHFSLHRATIWHQTRT</sequence>
<proteinExistence type="predicted"/>
<organism evidence="2 3">
    <name type="scientific">Leucobacter iarius</name>
    <dbReference type="NCBI Taxonomy" id="333963"/>
    <lineage>
        <taxon>Bacteria</taxon>
        <taxon>Bacillati</taxon>
        <taxon>Actinomycetota</taxon>
        <taxon>Actinomycetes</taxon>
        <taxon>Micrococcales</taxon>
        <taxon>Microbacteriaceae</taxon>
        <taxon>Leucobacter</taxon>
    </lineage>
</organism>
<evidence type="ECO:0000313" key="2">
    <source>
        <dbReference type="EMBL" id="GAA1792148.1"/>
    </source>
</evidence>
<dbReference type="Pfam" id="PF13276">
    <property type="entry name" value="HTH_21"/>
    <property type="match status" value="1"/>
</dbReference>
<dbReference type="InterPro" id="IPR025948">
    <property type="entry name" value="HTH-like_dom"/>
</dbReference>
<reference evidence="3" key="1">
    <citation type="journal article" date="2019" name="Int. J. Syst. Evol. Microbiol.">
        <title>The Global Catalogue of Microorganisms (GCM) 10K type strain sequencing project: providing services to taxonomists for standard genome sequencing and annotation.</title>
        <authorList>
            <consortium name="The Broad Institute Genomics Platform"/>
            <consortium name="The Broad Institute Genome Sequencing Center for Infectious Disease"/>
            <person name="Wu L."/>
            <person name="Ma J."/>
        </authorList>
    </citation>
    <scope>NUCLEOTIDE SEQUENCE [LARGE SCALE GENOMIC DNA]</scope>
    <source>
        <strain evidence="3">JCM 14736</strain>
    </source>
</reference>
<feature type="domain" description="HTH-like" evidence="1">
    <location>
        <begin position="8"/>
        <end position="61"/>
    </location>
</feature>
<dbReference type="Proteomes" id="UP001500851">
    <property type="component" value="Unassembled WGS sequence"/>
</dbReference>
<name>A0ABP4XY18_9MICO</name>
<keyword evidence="3" id="KW-1185">Reference proteome</keyword>
<protein>
    <recommendedName>
        <fullName evidence="1">HTH-like domain-containing protein</fullName>
    </recommendedName>
</protein>